<dbReference type="Pfam" id="PF02472">
    <property type="entry name" value="ExbD"/>
    <property type="match status" value="1"/>
</dbReference>
<dbReference type="GO" id="GO:0015031">
    <property type="term" value="P:protein transport"/>
    <property type="evidence" value="ECO:0007669"/>
    <property type="project" value="UniProtKB-KW"/>
</dbReference>
<keyword evidence="5 8" id="KW-1133">Transmembrane helix</keyword>
<feature type="transmembrane region" description="Helical" evidence="8">
    <location>
        <begin position="12"/>
        <end position="34"/>
    </location>
</feature>
<keyword evidence="3" id="KW-1003">Cell membrane</keyword>
<keyword evidence="7" id="KW-0813">Transport</keyword>
<evidence type="ECO:0000256" key="5">
    <source>
        <dbReference type="ARBA" id="ARBA00022989"/>
    </source>
</evidence>
<evidence type="ECO:0000256" key="8">
    <source>
        <dbReference type="SAM" id="Phobius"/>
    </source>
</evidence>
<keyword evidence="7" id="KW-0653">Protein transport</keyword>
<dbReference type="GO" id="GO:0022857">
    <property type="term" value="F:transmembrane transporter activity"/>
    <property type="evidence" value="ECO:0007669"/>
    <property type="project" value="InterPro"/>
</dbReference>
<keyword evidence="6 8" id="KW-0472">Membrane</keyword>
<organism evidence="9 10">
    <name type="scientific">Prevotella denticola</name>
    <dbReference type="NCBI Taxonomy" id="28129"/>
    <lineage>
        <taxon>Bacteria</taxon>
        <taxon>Pseudomonadati</taxon>
        <taxon>Bacteroidota</taxon>
        <taxon>Bacteroidia</taxon>
        <taxon>Bacteroidales</taxon>
        <taxon>Prevotellaceae</taxon>
        <taxon>Prevotella</taxon>
    </lineage>
</organism>
<proteinExistence type="inferred from homology"/>
<dbReference type="GO" id="GO:0005886">
    <property type="term" value="C:plasma membrane"/>
    <property type="evidence" value="ECO:0007669"/>
    <property type="project" value="UniProtKB-SubCell"/>
</dbReference>
<evidence type="ECO:0000256" key="1">
    <source>
        <dbReference type="ARBA" id="ARBA00004162"/>
    </source>
</evidence>
<protein>
    <submittedName>
        <fullName evidence="9">Biopolymer transport protein ExbD/TolR</fullName>
    </submittedName>
</protein>
<name>A0A379E4D2_9BACT</name>
<evidence type="ECO:0000313" key="9">
    <source>
        <dbReference type="EMBL" id="SUB87536.1"/>
    </source>
</evidence>
<dbReference type="RefSeq" id="WP_025068308.1">
    <property type="nucleotide sequence ID" value="NZ_CAUVPN010000002.1"/>
</dbReference>
<gene>
    <name evidence="9" type="ORF">NCTC13067_01207</name>
</gene>
<keyword evidence="4 7" id="KW-0812">Transmembrane</keyword>
<evidence type="ECO:0000256" key="2">
    <source>
        <dbReference type="ARBA" id="ARBA00005811"/>
    </source>
</evidence>
<dbReference type="EMBL" id="UGTM01000001">
    <property type="protein sequence ID" value="SUB87536.1"/>
    <property type="molecule type" value="Genomic_DNA"/>
</dbReference>
<evidence type="ECO:0000313" key="10">
    <source>
        <dbReference type="Proteomes" id="UP000255469"/>
    </source>
</evidence>
<evidence type="ECO:0000256" key="4">
    <source>
        <dbReference type="ARBA" id="ARBA00022692"/>
    </source>
</evidence>
<evidence type="ECO:0000256" key="6">
    <source>
        <dbReference type="ARBA" id="ARBA00023136"/>
    </source>
</evidence>
<sequence>MRLYRSRKHEIPALNTASLPDLIFSILFFFMLVVHMRKTTVHVKYQVPSATELSRLYNKSSVQYIYIGRPVNRIGKVDGKEMVVQLNDRITTIPEIRNYLVHLSAALPPEQRRRLSVSIKADRHVDMGTIMDLKQALREANVLDVNFTAVMDRQRKAE</sequence>
<evidence type="ECO:0000256" key="7">
    <source>
        <dbReference type="RuleBase" id="RU003879"/>
    </source>
</evidence>
<dbReference type="AlphaFoldDB" id="A0A379E4D2"/>
<comment type="similarity">
    <text evidence="2 7">Belongs to the ExbD/TolR family.</text>
</comment>
<comment type="subcellular location">
    <subcellularLocation>
        <location evidence="1">Cell membrane</location>
        <topology evidence="1">Single-pass membrane protein</topology>
    </subcellularLocation>
    <subcellularLocation>
        <location evidence="7">Cell membrane</location>
        <topology evidence="7">Single-pass type II membrane protein</topology>
    </subcellularLocation>
</comment>
<dbReference type="Proteomes" id="UP000255469">
    <property type="component" value="Unassembled WGS sequence"/>
</dbReference>
<evidence type="ECO:0000256" key="3">
    <source>
        <dbReference type="ARBA" id="ARBA00022475"/>
    </source>
</evidence>
<dbReference type="InterPro" id="IPR003400">
    <property type="entry name" value="ExbD"/>
</dbReference>
<accession>A0A379E4D2</accession>
<reference evidence="9 10" key="1">
    <citation type="submission" date="2018-06" db="EMBL/GenBank/DDBJ databases">
        <authorList>
            <consortium name="Pathogen Informatics"/>
            <person name="Doyle S."/>
        </authorList>
    </citation>
    <scope>NUCLEOTIDE SEQUENCE [LARGE SCALE GENOMIC DNA]</scope>
    <source>
        <strain evidence="9 10">NCTC13067</strain>
    </source>
</reference>